<sequence length="602" mass="71732">MQYTSHDTDTLVNKATNGVRSNKYKAVDYDKLRLLAAEKKFAAHKSLLKVKKIEQLSKQTKENNLLKQHKLVWNKELIRLNNLRKRLQSDIDVHRGVNLTPGNPCCSLFEDFEDFEASLDVEFAKFKASTTQPVWNLREDLQYWLQENMEDLRMGSPDTVQKHNEIQCTIDNVKGQQKKVLEKLHHQQICLEQELGMGFLGTITQNEDSQKVHVESGIPEEAYDLECSDFDLKVSVLQEFIIMDEKFRERLKYLEEEHSKILKLGRNGGWSDDDHYIFTVIYEQYPHEMKNRRKMIIDRLQRHLPKKLRADLVSHEEWCDSNKYFRERKKALMVAWQKGRSALYHKAESIFAEAEMAAQLEEVKAEYNRKQRQVREVLHEKIRNFREQQMEALIIQHKMESEKLQAVRERLKMEAELETKKRAHEKEQVAKFHEEIEKKQQKQAEKDQKRYDELQAQLAEQAKFDQERIRYRAEQIDAKIEERKYLEEEKRQAEIEKEERLEALREQVRVVAERDPHRILQETEAWQNRYAENEDDIDIQKPLFNVIGFTSKQITSDPRMKLEARLRDAGLHNTDYARQIMSKVQPPQPPRRDMESTVFKKT</sequence>
<keyword evidence="5" id="KW-1185">Reference proteome</keyword>
<protein>
    <recommendedName>
        <fullName evidence="6">Coiled-coil domain-containing protein 148</fullName>
    </recommendedName>
</protein>
<dbReference type="AlphaFoldDB" id="A0A6J8EDD8"/>
<evidence type="ECO:0000313" key="5">
    <source>
        <dbReference type="Proteomes" id="UP000507470"/>
    </source>
</evidence>
<evidence type="ECO:0000313" key="4">
    <source>
        <dbReference type="EMBL" id="CAC5418684.1"/>
    </source>
</evidence>
<evidence type="ECO:0000256" key="3">
    <source>
        <dbReference type="SAM" id="MobiDB-lite"/>
    </source>
</evidence>
<dbReference type="Proteomes" id="UP000507470">
    <property type="component" value="Unassembled WGS sequence"/>
</dbReference>
<evidence type="ECO:0000256" key="1">
    <source>
        <dbReference type="ARBA" id="ARBA00023054"/>
    </source>
</evidence>
<organism evidence="4 5">
    <name type="scientific">Mytilus coruscus</name>
    <name type="common">Sea mussel</name>
    <dbReference type="NCBI Taxonomy" id="42192"/>
    <lineage>
        <taxon>Eukaryota</taxon>
        <taxon>Metazoa</taxon>
        <taxon>Spiralia</taxon>
        <taxon>Lophotrochozoa</taxon>
        <taxon>Mollusca</taxon>
        <taxon>Bivalvia</taxon>
        <taxon>Autobranchia</taxon>
        <taxon>Pteriomorphia</taxon>
        <taxon>Mytilida</taxon>
        <taxon>Mytiloidea</taxon>
        <taxon>Mytilidae</taxon>
        <taxon>Mytilinae</taxon>
        <taxon>Mytilus</taxon>
    </lineage>
</organism>
<feature type="region of interest" description="Disordered" evidence="3">
    <location>
        <begin position="582"/>
        <end position="602"/>
    </location>
</feature>
<accession>A0A6J8EDD8</accession>
<reference evidence="4 5" key="1">
    <citation type="submission" date="2020-06" db="EMBL/GenBank/DDBJ databases">
        <authorList>
            <person name="Li R."/>
            <person name="Bekaert M."/>
        </authorList>
    </citation>
    <scope>NUCLEOTIDE SEQUENCE [LARGE SCALE GENOMIC DNA]</scope>
    <source>
        <strain evidence="5">wild</strain>
    </source>
</reference>
<name>A0A6J8EDD8_MYTCO</name>
<dbReference type="EMBL" id="CACVKT020008939">
    <property type="protein sequence ID" value="CAC5418684.1"/>
    <property type="molecule type" value="Genomic_DNA"/>
</dbReference>
<evidence type="ECO:0000256" key="2">
    <source>
        <dbReference type="SAM" id="Coils"/>
    </source>
</evidence>
<proteinExistence type="predicted"/>
<dbReference type="OrthoDB" id="448087at2759"/>
<keyword evidence="1 2" id="KW-0175">Coiled coil</keyword>
<dbReference type="PANTHER" id="PTHR21549">
    <property type="entry name" value="MUTATED IN BLADDER CANCER 1"/>
    <property type="match status" value="1"/>
</dbReference>
<evidence type="ECO:0008006" key="6">
    <source>
        <dbReference type="Google" id="ProtNLM"/>
    </source>
</evidence>
<gene>
    <name evidence="4" type="ORF">MCOR_51105</name>
</gene>
<dbReference type="PANTHER" id="PTHR21549:SF1">
    <property type="entry name" value="COILED-COIL DOMAIN-CONTAINING PROTEIN 148"/>
    <property type="match status" value="1"/>
</dbReference>
<dbReference type="InterPro" id="IPR039902">
    <property type="entry name" value="CCDC148/CCDC112"/>
</dbReference>
<feature type="coiled-coil region" evidence="2">
    <location>
        <begin position="353"/>
        <end position="514"/>
    </location>
</feature>